<dbReference type="Pfam" id="PF11137">
    <property type="entry name" value="DUF2909"/>
    <property type="match status" value="1"/>
</dbReference>
<keyword evidence="1" id="KW-0812">Transmembrane</keyword>
<proteinExistence type="predicted"/>
<dbReference type="STRING" id="1212491.LFA_4025"/>
<dbReference type="AlphaFoldDB" id="A0A098G6J6"/>
<dbReference type="OrthoDB" id="7066027at2"/>
<feature type="transmembrane region" description="Helical" evidence="1">
    <location>
        <begin position="6"/>
        <end position="26"/>
    </location>
</feature>
<evidence type="ECO:0000313" key="3">
    <source>
        <dbReference type="Proteomes" id="UP000032430"/>
    </source>
</evidence>
<sequence length="67" mass="7429">MITKLFIIFVMIIIAGSLASGLFFLVKDSGNSKRMVKALTIRITISLTLFIFLFIALKFGLIKPHGV</sequence>
<gene>
    <name evidence="2" type="ORF">LFA_4025</name>
</gene>
<accession>A0A098G6J6</accession>
<dbReference type="InterPro" id="IPR021313">
    <property type="entry name" value="DUF2909"/>
</dbReference>
<protein>
    <recommendedName>
        <fullName evidence="4">Twin transmembrane helix small protein</fullName>
    </recommendedName>
</protein>
<name>A0A098G6J6_9GAMM</name>
<dbReference type="HOGENOM" id="CLU_162755_0_1_6"/>
<evidence type="ECO:0000313" key="2">
    <source>
        <dbReference type="EMBL" id="CEG58072.1"/>
    </source>
</evidence>
<evidence type="ECO:0000256" key="1">
    <source>
        <dbReference type="SAM" id="Phobius"/>
    </source>
</evidence>
<organism evidence="2 3">
    <name type="scientific">Legionella fallonii LLAP-10</name>
    <dbReference type="NCBI Taxonomy" id="1212491"/>
    <lineage>
        <taxon>Bacteria</taxon>
        <taxon>Pseudomonadati</taxon>
        <taxon>Pseudomonadota</taxon>
        <taxon>Gammaproteobacteria</taxon>
        <taxon>Legionellales</taxon>
        <taxon>Legionellaceae</taxon>
        <taxon>Legionella</taxon>
    </lineage>
</organism>
<dbReference type="Proteomes" id="UP000032430">
    <property type="component" value="Chromosome I"/>
</dbReference>
<keyword evidence="3" id="KW-1185">Reference proteome</keyword>
<feature type="transmembrane region" description="Helical" evidence="1">
    <location>
        <begin position="38"/>
        <end position="61"/>
    </location>
</feature>
<keyword evidence="1" id="KW-1133">Transmembrane helix</keyword>
<reference evidence="3" key="1">
    <citation type="submission" date="2014-09" db="EMBL/GenBank/DDBJ databases">
        <authorList>
            <person name="Gomez-Valero L."/>
        </authorList>
    </citation>
    <scope>NUCLEOTIDE SEQUENCE [LARGE SCALE GENOMIC DNA]</scope>
    <source>
        <strain evidence="3">ATCC700992</strain>
    </source>
</reference>
<dbReference type="EMBL" id="LN614827">
    <property type="protein sequence ID" value="CEG58072.1"/>
    <property type="molecule type" value="Genomic_DNA"/>
</dbReference>
<dbReference type="KEGG" id="lfa:LFA_4025"/>
<dbReference type="NCBIfam" id="NF033233">
    <property type="entry name" value="twin_helix"/>
    <property type="match status" value="1"/>
</dbReference>
<evidence type="ECO:0008006" key="4">
    <source>
        <dbReference type="Google" id="ProtNLM"/>
    </source>
</evidence>
<keyword evidence="1" id="KW-0472">Membrane</keyword>